<organism evidence="3 4">
    <name type="scientific">Canna indica</name>
    <name type="common">Indian-shot</name>
    <dbReference type="NCBI Taxonomy" id="4628"/>
    <lineage>
        <taxon>Eukaryota</taxon>
        <taxon>Viridiplantae</taxon>
        <taxon>Streptophyta</taxon>
        <taxon>Embryophyta</taxon>
        <taxon>Tracheophyta</taxon>
        <taxon>Spermatophyta</taxon>
        <taxon>Magnoliopsida</taxon>
        <taxon>Liliopsida</taxon>
        <taxon>Zingiberales</taxon>
        <taxon>Cannaceae</taxon>
        <taxon>Canna</taxon>
    </lineage>
</organism>
<evidence type="ECO:0000256" key="2">
    <source>
        <dbReference type="SAM" id="Phobius"/>
    </source>
</evidence>
<reference evidence="3 4" key="1">
    <citation type="submission" date="2023-10" db="EMBL/GenBank/DDBJ databases">
        <title>Chromosome-scale genome assembly provides insights into flower coloration mechanisms of Canna indica.</title>
        <authorList>
            <person name="Li C."/>
        </authorList>
    </citation>
    <scope>NUCLEOTIDE SEQUENCE [LARGE SCALE GENOMIC DNA]</scope>
    <source>
        <tissue evidence="3">Flower</tissue>
    </source>
</reference>
<dbReference type="PANTHER" id="PTHR33640:SF8">
    <property type="entry name" value="TRANSMEMBRANE PROTEIN"/>
    <property type="match status" value="1"/>
</dbReference>
<feature type="transmembrane region" description="Helical" evidence="2">
    <location>
        <begin position="20"/>
        <end position="41"/>
    </location>
</feature>
<gene>
    <name evidence="3" type="ORF">Cni_G25815</name>
</gene>
<evidence type="ECO:0000313" key="3">
    <source>
        <dbReference type="EMBL" id="WOL17026.1"/>
    </source>
</evidence>
<protein>
    <submittedName>
        <fullName evidence="3">Uncharacterized protein</fullName>
    </submittedName>
</protein>
<keyword evidence="2" id="KW-0812">Transmembrane</keyword>
<accession>A0AAQ3QPT1</accession>
<evidence type="ECO:0000256" key="1">
    <source>
        <dbReference type="SAM" id="MobiDB-lite"/>
    </source>
</evidence>
<evidence type="ECO:0000313" key="4">
    <source>
        <dbReference type="Proteomes" id="UP001327560"/>
    </source>
</evidence>
<keyword evidence="2" id="KW-1133">Transmembrane helix</keyword>
<dbReference type="AlphaFoldDB" id="A0AAQ3QPT1"/>
<keyword evidence="4" id="KW-1185">Reference proteome</keyword>
<proteinExistence type="predicted"/>
<sequence>MDAVAADKQAARRRFRRLRLIGSLFRCAEALVAAALLLSWSSSHLSFDLLGRLAAGLLGPRFIFLLANAIVLLLLAESGRLSLSPASAAAASDGGGSALYEEFLDIRRRFSESLPPQEEVVFEDKAVCVETRALRRTRSEKASAKRRRAKPELQRAETDVGRKGKAPPAPGEESDQDAEEFRRTIDEFIAKHTMFRAEEVMKAVVVSASCEATSCALICSAGTPEPYISK</sequence>
<name>A0AAQ3QPT1_9LILI</name>
<dbReference type="Proteomes" id="UP001327560">
    <property type="component" value="Chromosome 8"/>
</dbReference>
<keyword evidence="2" id="KW-0472">Membrane</keyword>
<dbReference type="EMBL" id="CP136897">
    <property type="protein sequence ID" value="WOL17026.1"/>
    <property type="molecule type" value="Genomic_DNA"/>
</dbReference>
<feature type="compositionally biased region" description="Basic and acidic residues" evidence="1">
    <location>
        <begin position="150"/>
        <end position="162"/>
    </location>
</feature>
<dbReference type="PANTHER" id="PTHR33640">
    <property type="entry name" value="TRANSMEMBRANE PROTEIN"/>
    <property type="match status" value="1"/>
</dbReference>
<feature type="transmembrane region" description="Helical" evidence="2">
    <location>
        <begin position="53"/>
        <end position="75"/>
    </location>
</feature>
<feature type="region of interest" description="Disordered" evidence="1">
    <location>
        <begin position="139"/>
        <end position="179"/>
    </location>
</feature>